<dbReference type="Pfam" id="PF01048">
    <property type="entry name" value="PNP_UDP_1"/>
    <property type="match status" value="1"/>
</dbReference>
<dbReference type="EC" id="3.2.2.26" evidence="1 2"/>
<evidence type="ECO:0000256" key="1">
    <source>
        <dbReference type="HAMAP-Rule" id="MF_00991"/>
    </source>
</evidence>
<comment type="pathway">
    <text evidence="1">Quinol/quinone metabolism; menaquinone biosynthesis.</text>
</comment>
<dbReference type="PANTHER" id="PTHR46832">
    <property type="entry name" value="5'-METHYLTHIOADENOSINE/S-ADENOSYLHOMOCYSTEINE NUCLEOSIDASE"/>
    <property type="match status" value="1"/>
</dbReference>
<feature type="domain" description="Nucleoside phosphorylase" evidence="3">
    <location>
        <begin position="4"/>
        <end position="236"/>
    </location>
</feature>
<accession>C6E070</accession>
<dbReference type="PANTHER" id="PTHR46832:SF2">
    <property type="entry name" value="FUTALOSINE HYDROLASE"/>
    <property type="match status" value="1"/>
</dbReference>
<evidence type="ECO:0000259" key="3">
    <source>
        <dbReference type="Pfam" id="PF01048"/>
    </source>
</evidence>
<dbReference type="GO" id="GO:0008930">
    <property type="term" value="F:methylthioadenosine nucleosidase activity"/>
    <property type="evidence" value="ECO:0007669"/>
    <property type="project" value="TreeGrafter"/>
</dbReference>
<proteinExistence type="inferred from homology"/>
<dbReference type="eggNOG" id="COG0775">
    <property type="taxonomic scope" value="Bacteria"/>
</dbReference>
<comment type="catalytic activity">
    <reaction evidence="1">
        <text>futalosine + H2O = dehypoxanthine futalosine + hypoxanthine</text>
        <dbReference type="Rhea" id="RHEA:25904"/>
        <dbReference type="ChEBI" id="CHEBI:15377"/>
        <dbReference type="ChEBI" id="CHEBI:17368"/>
        <dbReference type="ChEBI" id="CHEBI:58863"/>
        <dbReference type="ChEBI" id="CHEBI:58864"/>
        <dbReference type="EC" id="3.2.2.26"/>
    </reaction>
</comment>
<dbReference type="HOGENOM" id="CLU_031248_3_0_7"/>
<keyword evidence="1" id="KW-0474">Menaquinone biosynthesis</keyword>
<gene>
    <name evidence="1" type="primary">mqnB</name>
    <name evidence="4" type="ordered locus">GM21_0612</name>
</gene>
<comment type="function">
    <text evidence="1">Catalyzes the hydrolysis of futalosine (FL) to dehypoxanthine futalosine (DHFL) and hypoxanthine, a step in the biosynthesis of menaquinone (MK, vitamin K2).</text>
</comment>
<dbReference type="GO" id="GO:0008782">
    <property type="term" value="F:adenosylhomocysteine nucleosidase activity"/>
    <property type="evidence" value="ECO:0007669"/>
    <property type="project" value="TreeGrafter"/>
</dbReference>
<evidence type="ECO:0000313" key="4">
    <source>
        <dbReference type="EMBL" id="ACT16686.1"/>
    </source>
</evidence>
<organism evidence="4">
    <name type="scientific">Geobacter sp. (strain M21)</name>
    <dbReference type="NCBI Taxonomy" id="443144"/>
    <lineage>
        <taxon>Bacteria</taxon>
        <taxon>Pseudomonadati</taxon>
        <taxon>Thermodesulfobacteriota</taxon>
        <taxon>Desulfuromonadia</taxon>
        <taxon>Geobacterales</taxon>
        <taxon>Geobacteraceae</taxon>
        <taxon>Geobacter</taxon>
    </lineage>
</organism>
<dbReference type="GO" id="GO:0005829">
    <property type="term" value="C:cytosol"/>
    <property type="evidence" value="ECO:0007669"/>
    <property type="project" value="TreeGrafter"/>
</dbReference>
<dbReference type="CDD" id="cd17766">
    <property type="entry name" value="futalosine_nucleosidase_MqnB"/>
    <property type="match status" value="1"/>
</dbReference>
<dbReference type="Gene3D" id="3.40.50.1580">
    <property type="entry name" value="Nucleoside phosphorylase domain"/>
    <property type="match status" value="1"/>
</dbReference>
<dbReference type="GO" id="GO:0009234">
    <property type="term" value="P:menaquinone biosynthetic process"/>
    <property type="evidence" value="ECO:0007669"/>
    <property type="project" value="UniProtKB-UniRule"/>
</dbReference>
<comment type="similarity">
    <text evidence="1">Belongs to the PNP/UDP phosphorylase family. Futalosine hydrolase subfamily.</text>
</comment>
<dbReference type="AlphaFoldDB" id="C6E070"/>
<dbReference type="EMBL" id="CP001661">
    <property type="protein sequence ID" value="ACT16686.1"/>
    <property type="molecule type" value="Genomic_DNA"/>
</dbReference>
<dbReference type="KEGG" id="gem:GM21_0612"/>
<dbReference type="OrthoDB" id="9788270at2"/>
<dbReference type="NCBIfam" id="TIGR03664">
    <property type="entry name" value="fut_nucase"/>
    <property type="match status" value="1"/>
</dbReference>
<sequence>MKPVIVTASTTLELSELIAGTAAVAVAGVGHLRVYRAGYCGVDLVIAVTGIGKVNAAAATTLLLERFGAELLINTGCGGAFPGCGLGVGDLAIAQSETLADEGVQTPDGWHSLELIGIPVFQGGGKRIFNTVPLDLDLARGAEARARELGHAVVGGPFLTVSTCSGSALQGQELLRRFPGVCENMEGGAVAQVALPYAVPLLEVRGISNLVEDRDLARWDLKLAVSQAQKFLLSYLERPPLL</sequence>
<dbReference type="SUPFAM" id="SSF53167">
    <property type="entry name" value="Purine and uridine phosphorylases"/>
    <property type="match status" value="1"/>
</dbReference>
<dbReference type="STRING" id="443144.GM21_0612"/>
<dbReference type="InterPro" id="IPR000845">
    <property type="entry name" value="Nucleoside_phosphorylase_d"/>
</dbReference>
<dbReference type="GO" id="GO:0009116">
    <property type="term" value="P:nucleoside metabolic process"/>
    <property type="evidence" value="ECO:0007669"/>
    <property type="project" value="InterPro"/>
</dbReference>
<reference evidence="4" key="1">
    <citation type="submission" date="2009-07" db="EMBL/GenBank/DDBJ databases">
        <title>Complete sequence of Geobacter sp. M21.</title>
        <authorList>
            <consortium name="US DOE Joint Genome Institute"/>
            <person name="Lucas S."/>
            <person name="Copeland A."/>
            <person name="Lapidus A."/>
            <person name="Glavina del Rio T."/>
            <person name="Dalin E."/>
            <person name="Tice H."/>
            <person name="Bruce D."/>
            <person name="Goodwin L."/>
            <person name="Pitluck S."/>
            <person name="Saunders E."/>
            <person name="Brettin T."/>
            <person name="Detter J.C."/>
            <person name="Han C."/>
            <person name="Larimer F."/>
            <person name="Land M."/>
            <person name="Hauser L."/>
            <person name="Kyrpides N."/>
            <person name="Ovchinnikova G."/>
            <person name="Lovley D."/>
        </authorList>
    </citation>
    <scope>NUCLEOTIDE SEQUENCE [LARGE SCALE GENOMIC DNA]</scope>
    <source>
        <strain evidence="4">M21</strain>
    </source>
</reference>
<dbReference type="HAMAP" id="MF_00991">
    <property type="entry name" value="MqnB"/>
    <property type="match status" value="1"/>
</dbReference>
<dbReference type="UniPathway" id="UPA00079"/>
<name>C6E070_GEOSM</name>
<keyword evidence="1" id="KW-0378">Hydrolase</keyword>
<dbReference type="GO" id="GO:0019284">
    <property type="term" value="P:L-methionine salvage from S-adenosylmethionine"/>
    <property type="evidence" value="ECO:0007669"/>
    <property type="project" value="TreeGrafter"/>
</dbReference>
<evidence type="ECO:0000256" key="2">
    <source>
        <dbReference type="NCBIfam" id="TIGR03664"/>
    </source>
</evidence>
<protein>
    <recommendedName>
        <fullName evidence="1 2">Futalosine hydrolase</fullName>
        <shortName evidence="1">FL hydrolase</shortName>
        <ecNumber evidence="1 2">3.2.2.26</ecNumber>
    </recommendedName>
    <alternativeName>
        <fullName evidence="1">Futalosine nucleosidase</fullName>
    </alternativeName>
    <alternativeName>
        <fullName evidence="1">Menaquinone biosynthetic enzyme MqnB</fullName>
    </alternativeName>
</protein>
<dbReference type="InterPro" id="IPR019963">
    <property type="entry name" value="FL_hydrolase_MqnB"/>
</dbReference>
<dbReference type="InterPro" id="IPR035994">
    <property type="entry name" value="Nucleoside_phosphorylase_sf"/>
</dbReference>